<evidence type="ECO:0000256" key="1">
    <source>
        <dbReference type="ARBA" id="ARBA00009990"/>
    </source>
</evidence>
<dbReference type="InterPro" id="IPR003708">
    <property type="entry name" value="SecB"/>
</dbReference>
<dbReference type="GO" id="GO:0015031">
    <property type="term" value="P:protein transport"/>
    <property type="evidence" value="ECO:0007669"/>
    <property type="project" value="InterPro"/>
</dbReference>
<evidence type="ECO:0000313" key="3">
    <source>
        <dbReference type="Proteomes" id="UP000824179"/>
    </source>
</evidence>
<dbReference type="Pfam" id="PF02556">
    <property type="entry name" value="SecB"/>
    <property type="match status" value="1"/>
</dbReference>
<accession>A0A9D1DBR8</accession>
<dbReference type="SUPFAM" id="SSF54611">
    <property type="entry name" value="SecB-like"/>
    <property type="match status" value="1"/>
</dbReference>
<organism evidence="2 3">
    <name type="scientific">Candidatus Coproplasma stercoripullorum</name>
    <dbReference type="NCBI Taxonomy" id="2840751"/>
    <lineage>
        <taxon>Bacteria</taxon>
        <taxon>Bacillati</taxon>
        <taxon>Bacillota</taxon>
        <taxon>Clostridia</taxon>
        <taxon>Eubacteriales</taxon>
        <taxon>Candidatus Coproplasma</taxon>
    </lineage>
</organism>
<dbReference type="GO" id="GO:0051262">
    <property type="term" value="P:protein tetramerization"/>
    <property type="evidence" value="ECO:0007669"/>
    <property type="project" value="InterPro"/>
</dbReference>
<dbReference type="GO" id="GO:0051082">
    <property type="term" value="F:unfolded protein binding"/>
    <property type="evidence" value="ECO:0007669"/>
    <property type="project" value="InterPro"/>
</dbReference>
<comment type="similarity">
    <text evidence="1">Belongs to the SecB family.</text>
</comment>
<dbReference type="InterPro" id="IPR035958">
    <property type="entry name" value="SecB-like_sf"/>
</dbReference>
<gene>
    <name evidence="2" type="ORF">IAB90_04285</name>
</gene>
<reference evidence="2" key="2">
    <citation type="journal article" date="2021" name="PeerJ">
        <title>Extensive microbial diversity within the chicken gut microbiome revealed by metagenomics and culture.</title>
        <authorList>
            <person name="Gilroy R."/>
            <person name="Ravi A."/>
            <person name="Getino M."/>
            <person name="Pursley I."/>
            <person name="Horton D.L."/>
            <person name="Alikhan N.F."/>
            <person name="Baker D."/>
            <person name="Gharbi K."/>
            <person name="Hall N."/>
            <person name="Watson M."/>
            <person name="Adriaenssens E.M."/>
            <person name="Foster-Nyarko E."/>
            <person name="Jarju S."/>
            <person name="Secka A."/>
            <person name="Antonio M."/>
            <person name="Oren A."/>
            <person name="Chaudhuri R.R."/>
            <person name="La Ragione R."/>
            <person name="Hildebrand F."/>
            <person name="Pallen M.J."/>
        </authorList>
    </citation>
    <scope>NUCLEOTIDE SEQUENCE</scope>
    <source>
        <strain evidence="2">ChiW25-3613</strain>
    </source>
</reference>
<sequence>MKINFRGVGAEELSFKMNRVRLEPNARLDIKPQFSRQVRKVKDNDKLNFIALSLKVESTEAEPKPFDIHVTLVGTFEVEDVAAGSDQEREFVIEGTKLLFPYLRAAVTNLTASAYVAPLNLPVISGPIFPEDRDVYAFSVSGEDKLN</sequence>
<reference evidence="2" key="1">
    <citation type="submission" date="2020-10" db="EMBL/GenBank/DDBJ databases">
        <authorList>
            <person name="Gilroy R."/>
        </authorList>
    </citation>
    <scope>NUCLEOTIDE SEQUENCE</scope>
    <source>
        <strain evidence="2">ChiW25-3613</strain>
    </source>
</reference>
<dbReference type="EMBL" id="DVHB01000075">
    <property type="protein sequence ID" value="HIR39584.1"/>
    <property type="molecule type" value="Genomic_DNA"/>
</dbReference>
<name>A0A9D1DBR8_9FIRM</name>
<proteinExistence type="inferred from homology"/>
<dbReference type="Proteomes" id="UP000824179">
    <property type="component" value="Unassembled WGS sequence"/>
</dbReference>
<comment type="caution">
    <text evidence="2">The sequence shown here is derived from an EMBL/GenBank/DDBJ whole genome shotgun (WGS) entry which is preliminary data.</text>
</comment>
<dbReference type="AlphaFoldDB" id="A0A9D1DBR8"/>
<dbReference type="Gene3D" id="3.10.420.10">
    <property type="entry name" value="SecB-like"/>
    <property type="match status" value="1"/>
</dbReference>
<protein>
    <submittedName>
        <fullName evidence="2">Protein-export chaperone SecB</fullName>
    </submittedName>
</protein>
<evidence type="ECO:0000313" key="2">
    <source>
        <dbReference type="EMBL" id="HIR39584.1"/>
    </source>
</evidence>